<dbReference type="STRING" id="1238182.C882_0189"/>
<feature type="domain" description="2,4-diaminopentanoate dehydrogenase C-terminal" evidence="4">
    <location>
        <begin position="139"/>
        <end position="336"/>
    </location>
</feature>
<dbReference type="InterPro" id="IPR045760">
    <property type="entry name" value="DAP_DH_C"/>
</dbReference>
<evidence type="ECO:0000256" key="2">
    <source>
        <dbReference type="ARBA" id="ARBA00023002"/>
    </source>
</evidence>
<dbReference type="OrthoDB" id="9767616at2"/>
<dbReference type="EMBL" id="ANHY01000011">
    <property type="protein sequence ID" value="EKV29759.1"/>
    <property type="molecule type" value="Genomic_DNA"/>
</dbReference>
<proteinExistence type="predicted"/>
<accession>K9GYC1</accession>
<gene>
    <name evidence="5" type="ORF">C882_0189</name>
</gene>
<dbReference type="Gene3D" id="3.40.50.720">
    <property type="entry name" value="NAD(P)-binding Rossmann-like Domain"/>
    <property type="match status" value="1"/>
</dbReference>
<name>K9GYC1_9PROT</name>
<keyword evidence="2" id="KW-0560">Oxidoreductase</keyword>
<dbReference type="GO" id="GO:0009089">
    <property type="term" value="P:lysine biosynthetic process via diaminopimelate"/>
    <property type="evidence" value="ECO:0007669"/>
    <property type="project" value="InterPro"/>
</dbReference>
<evidence type="ECO:0000256" key="1">
    <source>
        <dbReference type="ARBA" id="ARBA00022857"/>
    </source>
</evidence>
<dbReference type="AlphaFoldDB" id="K9GYC1"/>
<reference evidence="5 6" key="1">
    <citation type="journal article" date="2013" name="Genome Announc.">
        <title>Draft Genome Sequence of an Alphaproteobacterium, Caenispirillum salinarum AK4(T), Isolated from a Solar Saltern.</title>
        <authorList>
            <person name="Khatri I."/>
            <person name="Singh A."/>
            <person name="Korpole S."/>
            <person name="Pinnaka A.K."/>
            <person name="Subramanian S."/>
        </authorList>
    </citation>
    <scope>NUCLEOTIDE SEQUENCE [LARGE SCALE GENOMIC DNA]</scope>
    <source>
        <strain evidence="5 6">AK4</strain>
    </source>
</reference>
<dbReference type="GO" id="GO:0008839">
    <property type="term" value="F:4-hydroxy-tetrahydrodipicolinate reductase"/>
    <property type="evidence" value="ECO:0007669"/>
    <property type="project" value="InterPro"/>
</dbReference>
<protein>
    <submittedName>
        <fullName evidence="5">2,4-diaminopentanoate dehydrogenase</fullName>
    </submittedName>
</protein>
<sequence length="347" mass="35487">MTVKIALWGVGAMALRMADMLLDRSGVAIVGAIDRHPDKVGRDVAELAGRAEPSGAVVSEDADAVLARQPDIVLHATDSFLAAVAPDLRRAVEAGADVITIAEEMAFPWAADPVVAQGLDAAARASGVSVLGTGVNPGFVMDSLVLALTGACASVKSLHVSRVNDLSQFGPTVMRTQGVGLSPEAFAAGVADGSVVGHVGFPQSVGMIATALGWSIDRVEETRAPIISDVRRETPHVTVEPGMVAGCRHVATGYSGDRAVIVLEHPQQVRPEAAGVETGDTIRIDGAPPIHMASAPEIPGGAATAALAVNMIPRVLAAAPGVTTMADLPIPTAWTALDPQSAARRNA</sequence>
<dbReference type="Pfam" id="PF19328">
    <property type="entry name" value="DAP_DH_C"/>
    <property type="match status" value="1"/>
</dbReference>
<dbReference type="SUPFAM" id="SSF51735">
    <property type="entry name" value="NAD(P)-binding Rossmann-fold domains"/>
    <property type="match status" value="1"/>
</dbReference>
<dbReference type="Pfam" id="PF01113">
    <property type="entry name" value="DapB_N"/>
    <property type="match status" value="1"/>
</dbReference>
<evidence type="ECO:0000259" key="3">
    <source>
        <dbReference type="Pfam" id="PF01113"/>
    </source>
</evidence>
<comment type="caution">
    <text evidence="5">The sequence shown here is derived from an EMBL/GenBank/DDBJ whole genome shotgun (WGS) entry which is preliminary data.</text>
</comment>
<dbReference type="PATRIC" id="fig|1238182.3.peg.2405"/>
<keyword evidence="6" id="KW-1185">Reference proteome</keyword>
<dbReference type="NCBIfam" id="NF040740">
    <property type="entry name" value="ornith_Ord"/>
    <property type="match status" value="1"/>
</dbReference>
<evidence type="ECO:0000313" key="5">
    <source>
        <dbReference type="EMBL" id="EKV29759.1"/>
    </source>
</evidence>
<dbReference type="Proteomes" id="UP000009881">
    <property type="component" value="Unassembled WGS sequence"/>
</dbReference>
<dbReference type="eggNOG" id="COG3804">
    <property type="taxonomic scope" value="Bacteria"/>
</dbReference>
<dbReference type="InterPro" id="IPR036291">
    <property type="entry name" value="NAD(P)-bd_dom_sf"/>
</dbReference>
<dbReference type="InterPro" id="IPR000846">
    <property type="entry name" value="DapB_N"/>
</dbReference>
<evidence type="ECO:0000313" key="6">
    <source>
        <dbReference type="Proteomes" id="UP000009881"/>
    </source>
</evidence>
<dbReference type="RefSeq" id="WP_009540849.1">
    <property type="nucleotide sequence ID" value="NZ_ANHY01000011.1"/>
</dbReference>
<keyword evidence="1" id="KW-0521">NADP</keyword>
<organism evidence="5 6">
    <name type="scientific">Caenispirillum salinarum AK4</name>
    <dbReference type="NCBI Taxonomy" id="1238182"/>
    <lineage>
        <taxon>Bacteria</taxon>
        <taxon>Pseudomonadati</taxon>
        <taxon>Pseudomonadota</taxon>
        <taxon>Alphaproteobacteria</taxon>
        <taxon>Rhodospirillales</taxon>
        <taxon>Novispirillaceae</taxon>
        <taxon>Caenispirillum</taxon>
    </lineage>
</organism>
<feature type="domain" description="Dihydrodipicolinate reductase N-terminal" evidence="3">
    <location>
        <begin position="3"/>
        <end position="78"/>
    </location>
</feature>
<dbReference type="CDD" id="cd24146">
    <property type="entry name" value="nat-AmDH_N_like"/>
    <property type="match status" value="1"/>
</dbReference>
<evidence type="ECO:0000259" key="4">
    <source>
        <dbReference type="Pfam" id="PF19328"/>
    </source>
</evidence>